<dbReference type="PANTHER" id="PTHR43684">
    <property type="match status" value="1"/>
</dbReference>
<dbReference type="RefSeq" id="XP_014669746.1">
    <property type="nucleotide sequence ID" value="XM_014814260.1"/>
</dbReference>
<organism evidence="1 2">
    <name type="scientific">Priapulus caudatus</name>
    <name type="common">Priapulid worm</name>
    <dbReference type="NCBI Taxonomy" id="37621"/>
    <lineage>
        <taxon>Eukaryota</taxon>
        <taxon>Metazoa</taxon>
        <taxon>Ecdysozoa</taxon>
        <taxon>Scalidophora</taxon>
        <taxon>Priapulida</taxon>
        <taxon>Priapulimorpha</taxon>
        <taxon>Priapulimorphida</taxon>
        <taxon>Priapulidae</taxon>
        <taxon>Priapulus</taxon>
    </lineage>
</organism>
<dbReference type="InterPro" id="IPR029045">
    <property type="entry name" value="ClpP/crotonase-like_dom_sf"/>
</dbReference>
<protein>
    <submittedName>
        <fullName evidence="2">Testis-specific chromodomain protein Y 1-like</fullName>
    </submittedName>
</protein>
<name>A0ABM1EC25_PRICU</name>
<dbReference type="InterPro" id="IPR051053">
    <property type="entry name" value="ECH/Chromodomain_protein"/>
</dbReference>
<proteinExistence type="predicted"/>
<dbReference type="Pfam" id="PF00378">
    <property type="entry name" value="ECH_1"/>
    <property type="match status" value="1"/>
</dbReference>
<evidence type="ECO:0000313" key="1">
    <source>
        <dbReference type="Proteomes" id="UP000695022"/>
    </source>
</evidence>
<dbReference type="Proteomes" id="UP000695022">
    <property type="component" value="Unplaced"/>
</dbReference>
<dbReference type="PANTHER" id="PTHR43684:SF11">
    <property type="entry name" value="CHROMO DOMAIN-CONTAINING PROTEIN"/>
    <property type="match status" value="1"/>
</dbReference>
<accession>A0ABM1EC25</accession>
<dbReference type="InterPro" id="IPR001753">
    <property type="entry name" value="Enoyl-CoA_hydra/iso"/>
</dbReference>
<reference evidence="2" key="1">
    <citation type="submission" date="2025-08" db="UniProtKB">
        <authorList>
            <consortium name="RefSeq"/>
        </authorList>
    </citation>
    <scope>IDENTIFICATION</scope>
</reference>
<keyword evidence="1" id="KW-1185">Reference proteome</keyword>
<dbReference type="CDD" id="cd06558">
    <property type="entry name" value="crotonase-like"/>
    <property type="match status" value="1"/>
</dbReference>
<evidence type="ECO:0000313" key="2">
    <source>
        <dbReference type="RefSeq" id="XP_014669746.1"/>
    </source>
</evidence>
<dbReference type="Gene3D" id="3.90.226.10">
    <property type="entry name" value="2-enoyl-CoA Hydratase, Chain A, domain 1"/>
    <property type="match status" value="1"/>
</dbReference>
<dbReference type="SUPFAM" id="SSF52096">
    <property type="entry name" value="ClpP/crotonase"/>
    <property type="match status" value="1"/>
</dbReference>
<gene>
    <name evidence="2" type="primary">LOC106810806</name>
</gene>
<sequence>MQCVTGPTDSARGQHERVGYKFTGDFVVKKTLLTATLTCTLSHSTLLRNAIGPQVFEELTYLLNSVRHDNSRVLLISSSMNVFCSGLDLHYFLKKHFNTTEKMLDALRLFLLELTAFPKPIVLGVNGAAVGLGAALLPLCDVVYASDKAVFSMPYAQLGQTPEAGASHTLPSLLGGALIAEEC</sequence>
<dbReference type="GeneID" id="106810806"/>